<dbReference type="AlphaFoldDB" id="J3LRZ5"/>
<dbReference type="Proteomes" id="UP000006038">
    <property type="component" value="Chromosome 3"/>
</dbReference>
<reference evidence="2" key="2">
    <citation type="submission" date="2013-04" db="UniProtKB">
        <authorList>
            <consortium name="EnsemblPlants"/>
        </authorList>
    </citation>
    <scope>IDENTIFICATION</scope>
</reference>
<protein>
    <submittedName>
        <fullName evidence="2">Uncharacterized protein</fullName>
    </submittedName>
</protein>
<proteinExistence type="predicted"/>
<name>J3LRZ5_ORYBR</name>
<reference evidence="2" key="1">
    <citation type="journal article" date="2013" name="Nat. Commun.">
        <title>Whole-genome sequencing of Oryza brachyantha reveals mechanisms underlying Oryza genome evolution.</title>
        <authorList>
            <person name="Chen J."/>
            <person name="Huang Q."/>
            <person name="Gao D."/>
            <person name="Wang J."/>
            <person name="Lang Y."/>
            <person name="Liu T."/>
            <person name="Li B."/>
            <person name="Bai Z."/>
            <person name="Luis Goicoechea J."/>
            <person name="Liang C."/>
            <person name="Chen C."/>
            <person name="Zhang W."/>
            <person name="Sun S."/>
            <person name="Liao Y."/>
            <person name="Zhang X."/>
            <person name="Yang L."/>
            <person name="Song C."/>
            <person name="Wang M."/>
            <person name="Shi J."/>
            <person name="Liu G."/>
            <person name="Liu J."/>
            <person name="Zhou H."/>
            <person name="Zhou W."/>
            <person name="Yu Q."/>
            <person name="An N."/>
            <person name="Chen Y."/>
            <person name="Cai Q."/>
            <person name="Wang B."/>
            <person name="Liu B."/>
            <person name="Min J."/>
            <person name="Huang Y."/>
            <person name="Wu H."/>
            <person name="Li Z."/>
            <person name="Zhang Y."/>
            <person name="Yin Y."/>
            <person name="Song W."/>
            <person name="Jiang J."/>
            <person name="Jackson S.A."/>
            <person name="Wing R.A."/>
            <person name="Wang J."/>
            <person name="Chen M."/>
        </authorList>
    </citation>
    <scope>NUCLEOTIDE SEQUENCE [LARGE SCALE GENOMIC DNA]</scope>
    <source>
        <strain evidence="2">cv. IRGC 101232</strain>
    </source>
</reference>
<feature type="compositionally biased region" description="Polar residues" evidence="1">
    <location>
        <begin position="1"/>
        <end position="20"/>
    </location>
</feature>
<evidence type="ECO:0000313" key="3">
    <source>
        <dbReference type="Proteomes" id="UP000006038"/>
    </source>
</evidence>
<accession>J3LRZ5</accession>
<sequence length="128" mass="13768">MHDASSTQQSRRPESGTSEARQMAEQDVGRSGCFTLGAGKEMDELRPRAERGREEVAMGTDTMERVAISALPTRRVRCVRFSPELFLASSRIGGEADKVGGGRVPACWAGRLSWASQGKAQTGQVAAQ</sequence>
<feature type="compositionally biased region" description="Basic and acidic residues" evidence="1">
    <location>
        <begin position="40"/>
        <end position="54"/>
    </location>
</feature>
<keyword evidence="3" id="KW-1185">Reference proteome</keyword>
<evidence type="ECO:0000256" key="1">
    <source>
        <dbReference type="SAM" id="MobiDB-lite"/>
    </source>
</evidence>
<dbReference type="EnsemblPlants" id="OB03G38210.1">
    <property type="protein sequence ID" value="OB03G38210.1"/>
    <property type="gene ID" value="OB03G38210"/>
</dbReference>
<evidence type="ECO:0000313" key="2">
    <source>
        <dbReference type="EnsemblPlants" id="OB03G38210.1"/>
    </source>
</evidence>
<organism evidence="2">
    <name type="scientific">Oryza brachyantha</name>
    <name type="common">malo sina</name>
    <dbReference type="NCBI Taxonomy" id="4533"/>
    <lineage>
        <taxon>Eukaryota</taxon>
        <taxon>Viridiplantae</taxon>
        <taxon>Streptophyta</taxon>
        <taxon>Embryophyta</taxon>
        <taxon>Tracheophyta</taxon>
        <taxon>Spermatophyta</taxon>
        <taxon>Magnoliopsida</taxon>
        <taxon>Liliopsida</taxon>
        <taxon>Poales</taxon>
        <taxon>Poaceae</taxon>
        <taxon>BOP clade</taxon>
        <taxon>Oryzoideae</taxon>
        <taxon>Oryzeae</taxon>
        <taxon>Oryzinae</taxon>
        <taxon>Oryza</taxon>
    </lineage>
</organism>
<feature type="region of interest" description="Disordered" evidence="1">
    <location>
        <begin position="1"/>
        <end position="54"/>
    </location>
</feature>
<dbReference type="Gramene" id="OB03G38210.1">
    <property type="protein sequence ID" value="OB03G38210.1"/>
    <property type="gene ID" value="OB03G38210"/>
</dbReference>
<dbReference type="HOGENOM" id="CLU_1962991_0_0_1"/>